<dbReference type="Ensembl" id="ENSVURT00010032995.1">
    <property type="protein sequence ID" value="ENSVURP00010028957.1"/>
    <property type="gene ID" value="ENSVURG00010022184.1"/>
</dbReference>
<reference evidence="6" key="1">
    <citation type="submission" date="2018-12" db="EMBL/GenBank/DDBJ databases">
        <authorList>
            <person name="Yazar S."/>
        </authorList>
    </citation>
    <scope>NUCLEOTIDE SEQUENCE [LARGE SCALE GENOMIC DNA]</scope>
</reference>
<accession>A0A4X2M6A2</accession>
<proteinExistence type="predicted"/>
<feature type="domain" description="FAD-binding FR-type" evidence="4">
    <location>
        <begin position="60"/>
        <end position="163"/>
    </location>
</feature>
<dbReference type="PRINTS" id="PR00410">
    <property type="entry name" value="PHEHYDRXLASE"/>
</dbReference>
<dbReference type="OMA" id="WIDFFIP"/>
<dbReference type="InterPro" id="IPR039261">
    <property type="entry name" value="FNR_nucleotide-bd"/>
</dbReference>
<dbReference type="PROSITE" id="PS51384">
    <property type="entry name" value="FAD_FR"/>
    <property type="match status" value="1"/>
</dbReference>
<dbReference type="SUPFAM" id="SSF63380">
    <property type="entry name" value="Riboflavin synthase domain-like"/>
    <property type="match status" value="1"/>
</dbReference>
<keyword evidence="2" id="KW-0520">NAD</keyword>
<keyword evidence="6" id="KW-1185">Reference proteome</keyword>
<dbReference type="GeneID" id="114050656"/>
<evidence type="ECO:0000256" key="2">
    <source>
        <dbReference type="ARBA" id="ARBA00023027"/>
    </source>
</evidence>
<evidence type="ECO:0000256" key="1">
    <source>
        <dbReference type="ARBA" id="ARBA00023002"/>
    </source>
</evidence>
<reference evidence="5" key="2">
    <citation type="submission" date="2025-08" db="UniProtKB">
        <authorList>
            <consortium name="Ensembl"/>
        </authorList>
    </citation>
    <scope>IDENTIFICATION</scope>
</reference>
<evidence type="ECO:0000313" key="5">
    <source>
        <dbReference type="Ensembl" id="ENSVURP00010028957.1"/>
    </source>
</evidence>
<sequence length="311" mass="34901">MARAFVTSPLLRGSAGMFCPQAALSPPRPKGLRHFTGSCIMKSQKKSDHLEKTEEIFREKVVTSAKVCGITDESPTVRRLRFLIAEKSFTFKAGQWVDFFIPDVPVVGGFSICSSPSLLKQENALELAVKYTNHPPSLWVHTKCALGSEVALRVGGKFFFDPQPSDSPVNLVLIAGGVGINPLNSILLHVADLYRHRENKGSGYEMGRVRLLYSARNTSELLFKRSILNLTNAFPGKITCSFYVTQQTTEISEELLPYVTEGRIPDKDIEKHISEDTLYFLCGPPPMIEHFSRHLEACKVPKEHICFEKWW</sequence>
<dbReference type="InterPro" id="IPR052128">
    <property type="entry name" value="Oxidoreductase_NAD-binding"/>
</dbReference>
<evidence type="ECO:0000259" key="4">
    <source>
        <dbReference type="PROSITE" id="PS51384"/>
    </source>
</evidence>
<dbReference type="Pfam" id="PF00175">
    <property type="entry name" value="NAD_binding_1"/>
    <property type="match status" value="1"/>
</dbReference>
<keyword evidence="1" id="KW-0560">Oxidoreductase</keyword>
<dbReference type="Gene3D" id="2.40.30.10">
    <property type="entry name" value="Translation factors"/>
    <property type="match status" value="1"/>
</dbReference>
<organism evidence="5 6">
    <name type="scientific">Vombatus ursinus</name>
    <name type="common">Common wombat</name>
    <dbReference type="NCBI Taxonomy" id="29139"/>
    <lineage>
        <taxon>Eukaryota</taxon>
        <taxon>Metazoa</taxon>
        <taxon>Chordata</taxon>
        <taxon>Craniata</taxon>
        <taxon>Vertebrata</taxon>
        <taxon>Euteleostomi</taxon>
        <taxon>Mammalia</taxon>
        <taxon>Metatheria</taxon>
        <taxon>Diprotodontia</taxon>
        <taxon>Vombatidae</taxon>
        <taxon>Vombatus</taxon>
    </lineage>
</organism>
<gene>
    <name evidence="5" type="primary">OXNAD1</name>
</gene>
<dbReference type="PANTHER" id="PTHR46505">
    <property type="entry name" value="OXIDOREDUCTASE NAD-BINDING DOMAIN-CONTAINING PROTEIN 1"/>
    <property type="match status" value="1"/>
</dbReference>
<dbReference type="InterPro" id="IPR001433">
    <property type="entry name" value="OxRdtase_FAD/NAD-bd"/>
</dbReference>
<dbReference type="CDD" id="cd00322">
    <property type="entry name" value="FNR_like"/>
    <property type="match status" value="1"/>
</dbReference>
<dbReference type="GO" id="GO:0016491">
    <property type="term" value="F:oxidoreductase activity"/>
    <property type="evidence" value="ECO:0007669"/>
    <property type="project" value="UniProtKB-KW"/>
</dbReference>
<dbReference type="InterPro" id="IPR017927">
    <property type="entry name" value="FAD-bd_FR_type"/>
</dbReference>
<dbReference type="CTD" id="92106"/>
<dbReference type="RefSeq" id="XP_027728306.1">
    <property type="nucleotide sequence ID" value="XM_027872505.1"/>
</dbReference>
<dbReference type="GeneTree" id="ENSGT00390000004280"/>
<dbReference type="PANTHER" id="PTHR46505:SF1">
    <property type="entry name" value="OXIDOREDUCTASE NAD-BINDING DOMAIN-CONTAINING PROTEIN 1"/>
    <property type="match status" value="1"/>
</dbReference>
<dbReference type="GO" id="GO:0005739">
    <property type="term" value="C:mitochondrion"/>
    <property type="evidence" value="ECO:0007669"/>
    <property type="project" value="TreeGrafter"/>
</dbReference>
<evidence type="ECO:0000313" key="6">
    <source>
        <dbReference type="Proteomes" id="UP000314987"/>
    </source>
</evidence>
<dbReference type="STRING" id="29139.ENSVURP00010028957"/>
<dbReference type="SUPFAM" id="SSF52343">
    <property type="entry name" value="Ferredoxin reductase-like, C-terminal NADP-linked domain"/>
    <property type="match status" value="1"/>
</dbReference>
<name>A0A4X2M6A2_VOMUR</name>
<dbReference type="Gene3D" id="3.40.50.80">
    <property type="entry name" value="Nucleotide-binding domain of ferredoxin-NADP reductase (FNR) module"/>
    <property type="match status" value="1"/>
</dbReference>
<reference evidence="5" key="3">
    <citation type="submission" date="2025-09" db="UniProtKB">
        <authorList>
            <consortium name="Ensembl"/>
        </authorList>
    </citation>
    <scope>IDENTIFICATION</scope>
</reference>
<protein>
    <recommendedName>
        <fullName evidence="3">Oxidoreductase NAD-binding domain-containing protein 1</fullName>
    </recommendedName>
</protein>
<evidence type="ECO:0000256" key="3">
    <source>
        <dbReference type="ARBA" id="ARBA00040516"/>
    </source>
</evidence>
<dbReference type="AlphaFoldDB" id="A0A4X2M6A2"/>
<dbReference type="InterPro" id="IPR017938">
    <property type="entry name" value="Riboflavin_synthase-like_b-brl"/>
</dbReference>
<dbReference type="Proteomes" id="UP000314987">
    <property type="component" value="Unassembled WGS sequence"/>
</dbReference>